<keyword evidence="3" id="KW-1185">Reference proteome</keyword>
<protein>
    <submittedName>
        <fullName evidence="2">Uncharacterized protein</fullName>
    </submittedName>
</protein>
<feature type="region of interest" description="Disordered" evidence="1">
    <location>
        <begin position="1"/>
        <end position="20"/>
    </location>
</feature>
<comment type="caution">
    <text evidence="2">The sequence shown here is derived from an EMBL/GenBank/DDBJ whole genome shotgun (WGS) entry which is preliminary data.</text>
</comment>
<evidence type="ECO:0000313" key="3">
    <source>
        <dbReference type="Proteomes" id="UP001482620"/>
    </source>
</evidence>
<evidence type="ECO:0000256" key="1">
    <source>
        <dbReference type="SAM" id="MobiDB-lite"/>
    </source>
</evidence>
<evidence type="ECO:0000313" key="2">
    <source>
        <dbReference type="EMBL" id="MEQ2230191.1"/>
    </source>
</evidence>
<dbReference type="Proteomes" id="UP001482620">
    <property type="component" value="Unassembled WGS sequence"/>
</dbReference>
<gene>
    <name evidence="2" type="ORF">ILYODFUR_026713</name>
</gene>
<dbReference type="EMBL" id="JAHRIQ010026589">
    <property type="protein sequence ID" value="MEQ2230191.1"/>
    <property type="molecule type" value="Genomic_DNA"/>
</dbReference>
<accession>A0ABV0TBP4</accession>
<name>A0ABV0TBP4_9TELE</name>
<sequence>MVSFPAEPDGRSHHSKRNIKSQVTKCKSVYWGLAAGLLSVLYWYDVPPAVSSAVGQGVFPLGSPTIPRCDSAPELFQDKSYLLFLTLLSER</sequence>
<organism evidence="2 3">
    <name type="scientific">Ilyodon furcidens</name>
    <name type="common">goldbreast splitfin</name>
    <dbReference type="NCBI Taxonomy" id="33524"/>
    <lineage>
        <taxon>Eukaryota</taxon>
        <taxon>Metazoa</taxon>
        <taxon>Chordata</taxon>
        <taxon>Craniata</taxon>
        <taxon>Vertebrata</taxon>
        <taxon>Euteleostomi</taxon>
        <taxon>Actinopterygii</taxon>
        <taxon>Neopterygii</taxon>
        <taxon>Teleostei</taxon>
        <taxon>Neoteleostei</taxon>
        <taxon>Acanthomorphata</taxon>
        <taxon>Ovalentaria</taxon>
        <taxon>Atherinomorphae</taxon>
        <taxon>Cyprinodontiformes</taxon>
        <taxon>Goodeidae</taxon>
        <taxon>Ilyodon</taxon>
    </lineage>
</organism>
<proteinExistence type="predicted"/>
<reference evidence="2 3" key="1">
    <citation type="submission" date="2021-06" db="EMBL/GenBank/DDBJ databases">
        <authorList>
            <person name="Palmer J.M."/>
        </authorList>
    </citation>
    <scope>NUCLEOTIDE SEQUENCE [LARGE SCALE GENOMIC DNA]</scope>
    <source>
        <strain evidence="3">if_2019</strain>
        <tissue evidence="2">Muscle</tissue>
    </source>
</reference>